<evidence type="ECO:0000259" key="3">
    <source>
        <dbReference type="PROSITE" id="PS50003"/>
    </source>
</evidence>
<evidence type="ECO:0000313" key="5">
    <source>
        <dbReference type="Proteomes" id="UP000522663"/>
    </source>
</evidence>
<feature type="coiled-coil region" evidence="1">
    <location>
        <begin position="588"/>
        <end position="674"/>
    </location>
</feature>
<reference evidence="4 5" key="1">
    <citation type="submission" date="2019-09" db="EMBL/GenBank/DDBJ databases">
        <title>Bird 10,000 Genomes (B10K) Project - Family phase.</title>
        <authorList>
            <person name="Zhang G."/>
        </authorList>
    </citation>
    <scope>NUCLEOTIDE SEQUENCE [LARGE SCALE GENOMIC DNA]</scope>
    <source>
        <strain evidence="4">B10K-DU-001-53</strain>
        <tissue evidence="4">Muscle</tissue>
    </source>
</reference>
<sequence>MSSKAGSKRPANSSSEPSNHTMVTEATPERPGGRATRSSRKGIAFGKRSNSMKRNPDAAVTKSATFPLILHEGPDQRWGEGVTVSLHPTRCCEDAPGEGKAEHCSTRNLCRAGDGALTPPVCLSPHFSASLQVTVCWVEEVPASNEQSLSPQAEHAGIRTYFFSAENTEEQESWIQAMGEAARVQIPPTQRHEKTDSENIPPSKHHHHHRNAPHREHPKADPDTKTRGEGDGRGSEKLERKPERMESKKEPLTKANGIAGQEIPSEPGSPYPEAPRVPASTDRPPQPNGWSYTSPSRPGSTAYPPPDGESAAHRRSFAPRTNPEKIAQRKSSMTQLQQWVNLRRGNVPPEELRSPTRFYPMSRRVPDYYPPYSPQYPEDYQYYPPGVRPDSICSMPAYERVSPPWALDDKRHSFRNGGPYQLREWKEHPGFTRQDVPVWLPGRQPTYFDEVDAASGSLRRMSLQPRSRSVPRSPSQGSYSRARVYSPVRSPSARFERLPPHGEEIYADPSTFMMRRSISSPKYDYLGDRRPIPAGMYPYHYPASPTVHDKMVTTPFPEAYRETLHAYKISEQDTDKLLGKLCEQNKVLREQERLVQQLRAEKESLESALMGTHQELEMFGSQPAYPEKLLHKKESLQNQLINIRVELSQASTALANSTAEYETLESEVSALHDDLWEQLNLDIQNEMLNRQIQKEIWRIQDVMEGLRKNNPSRGTDTAKHRVAIGPSGTYGSNSPASPLSSASITSPLSPFSLISGSQGSPTKPGPSEPKPSLEQNKEVQRTAAPGPATEGLQSQQEQEAEKQATLNKVGIVPPRTKSPTEEEVVPAVGMLRRSASGMANGLGSRERPKSAVFANETKVKMSVEEQIDRMKRHQSGSMKEKRRSLQLPGSQQPDTPGTKAPTSYKVVRRHRSIHEVDISDLEAALRSDDPSKVHETPREEIARLRKMELEPQHYDVDINKELSTPDKVLIPERYIELEPDTPLSPEEMKEKQKKVERIKTLIAKSSLQNVIPLAEGEVDAPQDPETQLQEQEKRIEISCALAAEASRRGRMLSAQCATPSPPTSPASPTPPTNPLSSEPSRVADCSHFMRV</sequence>
<feature type="region of interest" description="Disordered" evidence="2">
    <location>
        <begin position="708"/>
        <end position="825"/>
    </location>
</feature>
<dbReference type="InterPro" id="IPR057971">
    <property type="entry name" value="PKHA4-7_TBCA"/>
</dbReference>
<comment type="caution">
    <text evidence="4">The sequence shown here is derived from an EMBL/GenBank/DDBJ whole genome shotgun (WGS) entry which is preliminary data.</text>
</comment>
<dbReference type="Proteomes" id="UP000522663">
    <property type="component" value="Unassembled WGS sequence"/>
</dbReference>
<feature type="non-terminal residue" evidence="4">
    <location>
        <position position="1"/>
    </location>
</feature>
<dbReference type="AlphaFoldDB" id="A0A7K9YP90"/>
<feature type="domain" description="PH" evidence="3">
    <location>
        <begin position="159"/>
        <end position="183"/>
    </location>
</feature>
<feature type="compositionally biased region" description="Low complexity" evidence="2">
    <location>
        <begin position="732"/>
        <end position="752"/>
    </location>
</feature>
<dbReference type="EMBL" id="VXAB01008781">
    <property type="protein sequence ID" value="NXJ11598.1"/>
    <property type="molecule type" value="Genomic_DNA"/>
</dbReference>
<feature type="region of interest" description="Disordered" evidence="2">
    <location>
        <begin position="458"/>
        <end position="484"/>
    </location>
</feature>
<gene>
    <name evidence="4" type="primary">Plekha6</name>
    <name evidence="4" type="ORF">ODOGUJ_R07499</name>
</gene>
<feature type="compositionally biased region" description="Pro residues" evidence="2">
    <location>
        <begin position="1059"/>
        <end position="1073"/>
    </location>
</feature>
<name>A0A7K9YP90_9GALL</name>
<dbReference type="PANTHER" id="PTHR12752">
    <property type="entry name" value="PHOSPHOINOSITOL 3-PHOSPHATE-BINDING PROTEIN"/>
    <property type="match status" value="1"/>
</dbReference>
<feature type="region of interest" description="Disordered" evidence="2">
    <location>
        <begin position="1"/>
        <end position="58"/>
    </location>
</feature>
<dbReference type="SUPFAM" id="SSF50729">
    <property type="entry name" value="PH domain-like"/>
    <property type="match status" value="1"/>
</dbReference>
<evidence type="ECO:0000256" key="1">
    <source>
        <dbReference type="SAM" id="Coils"/>
    </source>
</evidence>
<feature type="region of interest" description="Disordered" evidence="2">
    <location>
        <begin position="186"/>
        <end position="335"/>
    </location>
</feature>
<dbReference type="OrthoDB" id="43122at2759"/>
<accession>A0A7K9YP90</accession>
<feature type="compositionally biased region" description="Basic and acidic residues" evidence="2">
    <location>
        <begin position="213"/>
        <end position="252"/>
    </location>
</feature>
<feature type="compositionally biased region" description="Low complexity" evidence="2">
    <location>
        <begin position="465"/>
        <end position="475"/>
    </location>
</feature>
<dbReference type="InterPro" id="IPR001849">
    <property type="entry name" value="PH_domain"/>
</dbReference>
<dbReference type="PROSITE" id="PS50003">
    <property type="entry name" value="PH_DOMAIN"/>
    <property type="match status" value="1"/>
</dbReference>
<dbReference type="Pfam" id="PF25541">
    <property type="entry name" value="TBCA_PH"/>
    <property type="match status" value="1"/>
</dbReference>
<evidence type="ECO:0000256" key="2">
    <source>
        <dbReference type="SAM" id="MobiDB-lite"/>
    </source>
</evidence>
<organism evidence="4 5">
    <name type="scientific">Odontophorus gujanensis</name>
    <name type="common">marbled wood quail</name>
    <dbReference type="NCBI Taxonomy" id="886794"/>
    <lineage>
        <taxon>Eukaryota</taxon>
        <taxon>Metazoa</taxon>
        <taxon>Chordata</taxon>
        <taxon>Craniata</taxon>
        <taxon>Vertebrata</taxon>
        <taxon>Euteleostomi</taxon>
        <taxon>Archelosauria</taxon>
        <taxon>Archosauria</taxon>
        <taxon>Dinosauria</taxon>
        <taxon>Saurischia</taxon>
        <taxon>Theropoda</taxon>
        <taxon>Coelurosauria</taxon>
        <taxon>Aves</taxon>
        <taxon>Neognathae</taxon>
        <taxon>Galloanserae</taxon>
        <taxon>Galliformes</taxon>
        <taxon>Odontophoridae</taxon>
        <taxon>Odontophorus</taxon>
    </lineage>
</organism>
<dbReference type="PANTHER" id="PTHR12752:SF5">
    <property type="entry name" value="PLECKSTRIN HOMOLOGY DOMAIN-CONTAINING FAMILY A MEMBER 6"/>
    <property type="match status" value="1"/>
</dbReference>
<feature type="compositionally biased region" description="Basic residues" evidence="2">
    <location>
        <begin position="870"/>
        <end position="884"/>
    </location>
</feature>
<feature type="compositionally biased region" description="Basic residues" evidence="2">
    <location>
        <begin position="203"/>
        <end position="212"/>
    </location>
</feature>
<protein>
    <submittedName>
        <fullName evidence="4">PKHA6 protein</fullName>
    </submittedName>
</protein>
<proteinExistence type="predicted"/>
<feature type="compositionally biased region" description="Basic and acidic residues" evidence="2">
    <location>
        <begin position="857"/>
        <end position="869"/>
    </location>
</feature>
<feature type="region of interest" description="Disordered" evidence="2">
    <location>
        <begin position="1048"/>
        <end position="1091"/>
    </location>
</feature>
<evidence type="ECO:0000313" key="4">
    <source>
        <dbReference type="EMBL" id="NXJ11598.1"/>
    </source>
</evidence>
<feature type="region of interest" description="Disordered" evidence="2">
    <location>
        <begin position="837"/>
        <end position="911"/>
    </location>
</feature>
<keyword evidence="5" id="KW-1185">Reference proteome</keyword>
<keyword evidence="1" id="KW-0175">Coiled coil</keyword>
<feature type="non-terminal residue" evidence="4">
    <location>
        <position position="1091"/>
    </location>
</feature>
<feature type="compositionally biased region" description="Polar residues" evidence="2">
    <location>
        <begin position="288"/>
        <end position="299"/>
    </location>
</feature>
<feature type="compositionally biased region" description="Polar residues" evidence="2">
    <location>
        <begin position="1"/>
        <end position="24"/>
    </location>
</feature>